<evidence type="ECO:0000313" key="1">
    <source>
        <dbReference type="EMBL" id="AMP11444.1"/>
    </source>
</evidence>
<sequence length="41" mass="4822">MQFKNVNRNYYFSRQVEGPSIAFAPIVGPKTKSHFYEWRGA</sequence>
<dbReference type="AlphaFoldDB" id="A0A127QN45"/>
<keyword evidence="2" id="KW-1185">Reference proteome</keyword>
<organism evidence="1 2">
    <name type="scientific">Collimonas arenae</name>
    <dbReference type="NCBI Taxonomy" id="279058"/>
    <lineage>
        <taxon>Bacteria</taxon>
        <taxon>Pseudomonadati</taxon>
        <taxon>Pseudomonadota</taxon>
        <taxon>Betaproteobacteria</taxon>
        <taxon>Burkholderiales</taxon>
        <taxon>Oxalobacteraceae</taxon>
        <taxon>Collimonas</taxon>
    </lineage>
</organism>
<dbReference type="Proteomes" id="UP000071778">
    <property type="component" value="Chromosome"/>
</dbReference>
<evidence type="ECO:0000313" key="2">
    <source>
        <dbReference type="Proteomes" id="UP000071778"/>
    </source>
</evidence>
<name>A0A127QN45_9BURK</name>
<reference evidence="1 2" key="1">
    <citation type="submission" date="2015-11" db="EMBL/GenBank/DDBJ databases">
        <title>Exploring the genomic traits of fungus-feeding bacterial genus Collimonas.</title>
        <authorList>
            <person name="Song C."/>
            <person name="Schmidt R."/>
            <person name="de Jager V."/>
            <person name="Krzyzanowska D."/>
            <person name="Jongedijk E."/>
            <person name="Cankar K."/>
            <person name="Beekwilder J."/>
            <person name="van Veen A."/>
            <person name="de Boer W."/>
            <person name="van Veen J.A."/>
            <person name="Garbeva P."/>
        </authorList>
    </citation>
    <scope>NUCLEOTIDE SEQUENCE [LARGE SCALE GENOMIC DNA]</scope>
    <source>
        <strain evidence="1 2">Ter282</strain>
    </source>
</reference>
<accession>A0A127QN45</accession>
<protein>
    <submittedName>
        <fullName evidence="1">Uncharacterized protein</fullName>
    </submittedName>
</protein>
<proteinExistence type="predicted"/>
<dbReference type="EMBL" id="CP013235">
    <property type="protein sequence ID" value="AMP11444.1"/>
    <property type="molecule type" value="Genomic_DNA"/>
</dbReference>
<gene>
    <name evidence="1" type="ORF">CAter282_3766</name>
</gene>